<dbReference type="Pfam" id="PF00589">
    <property type="entry name" value="Phage_integrase"/>
    <property type="match status" value="1"/>
</dbReference>
<dbReference type="GO" id="GO:0015074">
    <property type="term" value="P:DNA integration"/>
    <property type="evidence" value="ECO:0007669"/>
    <property type="project" value="UniProtKB-KW"/>
</dbReference>
<dbReference type="InterPro" id="IPR011010">
    <property type="entry name" value="DNA_brk_join_enz"/>
</dbReference>
<name>A0A2T7B6K2_9ENTR</name>
<dbReference type="CDD" id="cd01184">
    <property type="entry name" value="INT_C_like_1"/>
    <property type="match status" value="1"/>
</dbReference>
<protein>
    <submittedName>
        <fullName evidence="6">Integrase</fullName>
    </submittedName>
</protein>
<dbReference type="PANTHER" id="PTHR30349">
    <property type="entry name" value="PHAGE INTEGRASE-RELATED"/>
    <property type="match status" value="1"/>
</dbReference>
<dbReference type="RefSeq" id="WP_075198213.1">
    <property type="nucleotide sequence ID" value="NZ_CP187984.1"/>
</dbReference>
<dbReference type="PROSITE" id="PS51898">
    <property type="entry name" value="TYR_RECOMBINASE"/>
    <property type="match status" value="1"/>
</dbReference>
<comment type="similarity">
    <text evidence="1">Belongs to the 'phage' integrase family.</text>
</comment>
<keyword evidence="2" id="KW-0229">DNA integration</keyword>
<comment type="caution">
    <text evidence="6">The sequence shown here is derived from an EMBL/GenBank/DDBJ whole genome shotgun (WGS) entry which is preliminary data.</text>
</comment>
<evidence type="ECO:0000256" key="1">
    <source>
        <dbReference type="ARBA" id="ARBA00008857"/>
    </source>
</evidence>
<reference evidence="6" key="1">
    <citation type="submission" date="2016-12" db="EMBL/GenBank/DDBJ databases">
        <title>Analysis of the Molecular Diversity Among Cronobacter Species Isolated from Filth Flies Using a Pan Genomic DNA Microarray.</title>
        <authorList>
            <person name="Pava-Ripoll M."/>
            <person name="Tall B."/>
            <person name="Farber J."/>
            <person name="Fanning S."/>
            <person name="Lehner A."/>
            <person name="Stephan R."/>
            <person name="Pagotto F."/>
            <person name="Iverson C."/>
            <person name="Ziobro G."/>
            <person name="Miller A."/>
            <person name="Pearson R."/>
            <person name="Yan Q."/>
            <person name="Kim M."/>
            <person name="Jeong S."/>
            <person name="Park J."/>
            <person name="Jun S."/>
            <person name="Choi H."/>
            <person name="Chung T."/>
            <person name="Yoo Y."/>
            <person name="Park E."/>
            <person name="Hwang S."/>
            <person name="Lee B."/>
            <person name="Sathyamoorthy V."/>
            <person name="Carter L."/>
            <person name="Mammel M."/>
            <person name="Jackson S."/>
            <person name="Kothary M."/>
            <person name="Patel I."/>
            <person name="Grim C."/>
            <person name="Gopinath G."/>
            <person name="Gangiredla J."/>
            <person name="Chase H."/>
        </authorList>
    </citation>
    <scope>NUCLEOTIDE SEQUENCE [LARGE SCALE GENOMIC DNA]</scope>
    <source>
        <strain evidence="6">MOD1-Sh41s</strain>
    </source>
</reference>
<dbReference type="GO" id="GO:0003677">
    <property type="term" value="F:DNA binding"/>
    <property type="evidence" value="ECO:0007669"/>
    <property type="project" value="UniProtKB-KW"/>
</dbReference>
<keyword evidence="4" id="KW-0233">DNA recombination</keyword>
<accession>A0A2T7B6K2</accession>
<gene>
    <name evidence="6" type="ORF">BS411_08920</name>
</gene>
<dbReference type="OrthoDB" id="9784724at2"/>
<dbReference type="SUPFAM" id="SSF56349">
    <property type="entry name" value="DNA breaking-rejoining enzymes"/>
    <property type="match status" value="1"/>
</dbReference>
<proteinExistence type="inferred from homology"/>
<dbReference type="PANTHER" id="PTHR30349:SF41">
    <property type="entry name" value="INTEGRASE_RECOMBINASE PROTEIN MJ0367-RELATED"/>
    <property type="match status" value="1"/>
</dbReference>
<feature type="domain" description="Tyr recombinase" evidence="5">
    <location>
        <begin position="178"/>
        <end position="360"/>
    </location>
</feature>
<dbReference type="Gene3D" id="1.10.443.10">
    <property type="entry name" value="Intergrase catalytic core"/>
    <property type="match status" value="1"/>
</dbReference>
<dbReference type="InterPro" id="IPR050090">
    <property type="entry name" value="Tyrosine_recombinase_XerCD"/>
</dbReference>
<dbReference type="EMBL" id="MSAG01000013">
    <property type="protein sequence ID" value="PUX23314.1"/>
    <property type="molecule type" value="Genomic_DNA"/>
</dbReference>
<evidence type="ECO:0000256" key="2">
    <source>
        <dbReference type="ARBA" id="ARBA00022908"/>
    </source>
</evidence>
<dbReference type="InterPro" id="IPR013762">
    <property type="entry name" value="Integrase-like_cat_sf"/>
</dbReference>
<dbReference type="GO" id="GO:0006310">
    <property type="term" value="P:DNA recombination"/>
    <property type="evidence" value="ECO:0007669"/>
    <property type="project" value="UniProtKB-KW"/>
</dbReference>
<evidence type="ECO:0000256" key="4">
    <source>
        <dbReference type="ARBA" id="ARBA00023172"/>
    </source>
</evidence>
<sequence>MSHLMLSRHGIWYYRRVYLTPRKRREIRISLRTRSKREALLPVEKYLASRPFHCVPQSIPAHTATPSASFQQPQQKKPFKSLKSELDKYTSAKTGEVGEREILTINRCVNAYLNSTKEPFSKRSAAAFVDGLEGSASTRNRYIKKNSAFFKWLATSTDDEIRNPFEGMGVKETTAPMDRRPAYTLNDLKRLYIALHGVKDWKRWIILIGRYSGMRQNEICQLYHNDVMKVDGVWCFRVDNLNPNQTIKTDSSRRFVPIHSQLLTLGLLDFITDRKGHLFPELTLHLGSYGHYFSRWFTRFRGKHSLPEYHSLRHYAATTFKQNGFPEQFASQVLGHSNATITYNRYGKGIAVRTLVELIEVL</sequence>
<organism evidence="6">
    <name type="scientific">Cronobacter turicensis</name>
    <dbReference type="NCBI Taxonomy" id="413502"/>
    <lineage>
        <taxon>Bacteria</taxon>
        <taxon>Pseudomonadati</taxon>
        <taxon>Pseudomonadota</taxon>
        <taxon>Gammaproteobacteria</taxon>
        <taxon>Enterobacterales</taxon>
        <taxon>Enterobacteriaceae</taxon>
        <taxon>Cronobacter</taxon>
    </lineage>
</organism>
<keyword evidence="3" id="KW-0238">DNA-binding</keyword>
<evidence type="ECO:0000259" key="5">
    <source>
        <dbReference type="PROSITE" id="PS51898"/>
    </source>
</evidence>
<dbReference type="InterPro" id="IPR002104">
    <property type="entry name" value="Integrase_catalytic"/>
</dbReference>
<evidence type="ECO:0000256" key="3">
    <source>
        <dbReference type="ARBA" id="ARBA00023125"/>
    </source>
</evidence>
<dbReference type="AlphaFoldDB" id="A0A2T7B6K2"/>
<evidence type="ECO:0000313" key="6">
    <source>
        <dbReference type="EMBL" id="PUX23314.1"/>
    </source>
</evidence>